<evidence type="ECO:0000256" key="1">
    <source>
        <dbReference type="ARBA" id="ARBA00010219"/>
    </source>
</evidence>
<evidence type="ECO:0000313" key="5">
    <source>
        <dbReference type="EMBL" id="MBR1368986.1"/>
    </source>
</evidence>
<keyword evidence="6" id="KW-1185">Reference proteome</keyword>
<dbReference type="EMBL" id="JWHL01000007">
    <property type="protein sequence ID" value="MBR1368986.1"/>
    <property type="molecule type" value="Genomic_DNA"/>
</dbReference>
<comment type="subunit">
    <text evidence="3">Homodimer.</text>
</comment>
<accession>A0A8J7W623</accession>
<evidence type="ECO:0000256" key="3">
    <source>
        <dbReference type="HAMAP-Rule" id="MF_00197"/>
    </source>
</evidence>
<dbReference type="RefSeq" id="WP_211530654.1">
    <property type="nucleotide sequence ID" value="NZ_JWHL01000007.1"/>
</dbReference>
<feature type="binding site" evidence="3">
    <location>
        <position position="13"/>
    </location>
    <ligand>
        <name>substrate</name>
    </ligand>
</feature>
<feature type="binding site" evidence="3">
    <location>
        <position position="193"/>
    </location>
    <ligand>
        <name>substrate</name>
    </ligand>
</feature>
<comment type="caution">
    <text evidence="3">Lacks conserved residue(s) required for the propagation of feature annotation.</text>
</comment>
<feature type="binding site" evidence="3">
    <location>
        <begin position="77"/>
        <end position="78"/>
    </location>
    <ligand>
        <name>substrate</name>
    </ligand>
</feature>
<organism evidence="5 6">
    <name type="scientific">Methanocalculus chunghsingensis</name>
    <dbReference type="NCBI Taxonomy" id="156457"/>
    <lineage>
        <taxon>Archaea</taxon>
        <taxon>Methanobacteriati</taxon>
        <taxon>Methanobacteriota</taxon>
        <taxon>Stenosarchaea group</taxon>
        <taxon>Methanomicrobia</taxon>
        <taxon>Methanomicrobiales</taxon>
        <taxon>Methanocalculaceae</taxon>
        <taxon>Methanocalculus</taxon>
    </lineage>
</organism>
<dbReference type="InterPro" id="IPR001653">
    <property type="entry name" value="DAP_epimerase_DapF"/>
</dbReference>
<dbReference type="NCBIfam" id="TIGR00652">
    <property type="entry name" value="DapF"/>
    <property type="match status" value="1"/>
</dbReference>
<name>A0A8J7W623_9EURY</name>
<dbReference type="Pfam" id="PF01678">
    <property type="entry name" value="DAP_epimerase"/>
    <property type="match status" value="2"/>
</dbReference>
<evidence type="ECO:0000256" key="2">
    <source>
        <dbReference type="ARBA" id="ARBA00023235"/>
    </source>
</evidence>
<proteinExistence type="inferred from homology"/>
<keyword evidence="3" id="KW-0457">Lysine biosynthesis</keyword>
<evidence type="ECO:0000313" key="6">
    <source>
        <dbReference type="Proteomes" id="UP000730161"/>
    </source>
</evidence>
<sequence>MGIEFVKLQGNGNDFILIDEMKGEIIPEEMKPKFAMLFCDRRFGIGGDGILFISKSETADIRMRLLQPDESEAEMCGNGIRCLVRYASDREYVKEECTVETMAGIIPVKLGYTAEGDFFATITMPTPAFARSEIPATGDSDADYTEEIATYQVYAANTGVPHAVVFVSEIGAIDPEQIGPVIRNHQTFPKGANVNFVEKVADNTLRIRTFERGVESETMSCGTGATASAAVGRKLGYVGNDVLVETKGGPLRISFGETVTMTGPAESVYIGMIQL</sequence>
<evidence type="ECO:0000256" key="4">
    <source>
        <dbReference type="NCBIfam" id="TIGR00652"/>
    </source>
</evidence>
<dbReference type="GO" id="GO:0005829">
    <property type="term" value="C:cytosol"/>
    <property type="evidence" value="ECO:0007669"/>
    <property type="project" value="TreeGrafter"/>
</dbReference>
<dbReference type="UniPathway" id="UPA00034">
    <property type="reaction ID" value="UER00025"/>
</dbReference>
<dbReference type="EC" id="5.1.1.7" evidence="3 4"/>
<comment type="subcellular location">
    <subcellularLocation>
        <location evidence="3">Cytoplasm</location>
    </subcellularLocation>
</comment>
<dbReference type="OrthoDB" id="358699at2157"/>
<dbReference type="GO" id="GO:0008837">
    <property type="term" value="F:diaminopimelate epimerase activity"/>
    <property type="evidence" value="ECO:0007669"/>
    <property type="project" value="UniProtKB-UniRule"/>
</dbReference>
<feature type="binding site" evidence="3">
    <location>
        <begin position="222"/>
        <end position="223"/>
    </location>
    <ligand>
        <name>substrate</name>
    </ligand>
</feature>
<keyword evidence="2 3" id="KW-0413">Isomerase</keyword>
<keyword evidence="3" id="KW-0963">Cytoplasm</keyword>
<dbReference type="Gene3D" id="3.10.310.10">
    <property type="entry name" value="Diaminopimelate Epimerase, Chain A, domain 1"/>
    <property type="match status" value="2"/>
</dbReference>
<dbReference type="SUPFAM" id="SSF54506">
    <property type="entry name" value="Diaminopimelate epimerase-like"/>
    <property type="match status" value="2"/>
</dbReference>
<dbReference type="GO" id="GO:0009089">
    <property type="term" value="P:lysine biosynthetic process via diaminopimelate"/>
    <property type="evidence" value="ECO:0007669"/>
    <property type="project" value="UniProtKB-UniRule"/>
</dbReference>
<dbReference type="Proteomes" id="UP000730161">
    <property type="component" value="Unassembled WGS sequence"/>
</dbReference>
<feature type="binding site" evidence="3">
    <location>
        <begin position="211"/>
        <end position="212"/>
    </location>
    <ligand>
        <name>substrate</name>
    </ligand>
</feature>
<protein>
    <recommendedName>
        <fullName evidence="3 4">Diaminopimelate epimerase</fullName>
        <shortName evidence="3">DAP epimerase</shortName>
        <ecNumber evidence="3 4">5.1.1.7</ecNumber>
    </recommendedName>
    <alternativeName>
        <fullName evidence="3">PLP-independent amino acid racemase</fullName>
    </alternativeName>
</protein>
<comment type="caution">
    <text evidence="5">The sequence shown here is derived from an EMBL/GenBank/DDBJ whole genome shotgun (WGS) entry which is preliminary data.</text>
</comment>
<feature type="active site" description="Proton acceptor" evidence="3">
    <location>
        <position position="221"/>
    </location>
</feature>
<comment type="catalytic activity">
    <reaction evidence="3">
        <text>(2S,6S)-2,6-diaminopimelate = meso-2,6-diaminopimelate</text>
        <dbReference type="Rhea" id="RHEA:15393"/>
        <dbReference type="ChEBI" id="CHEBI:57609"/>
        <dbReference type="ChEBI" id="CHEBI:57791"/>
        <dbReference type="EC" id="5.1.1.7"/>
    </reaction>
</comment>
<dbReference type="PANTHER" id="PTHR31689">
    <property type="entry name" value="DIAMINOPIMELATE EPIMERASE, CHLOROPLASTIC"/>
    <property type="match status" value="1"/>
</dbReference>
<feature type="site" description="Could be important to modulate the pK values of the two catalytic cysteine residues" evidence="3">
    <location>
        <position position="162"/>
    </location>
</feature>
<feature type="active site" description="Proton donor" evidence="3">
    <location>
        <position position="76"/>
    </location>
</feature>
<comment type="similarity">
    <text evidence="1 3">Belongs to the diaminopimelate epimerase family.</text>
</comment>
<keyword evidence="3" id="KW-0028">Amino-acid biosynthesis</keyword>
<dbReference type="HAMAP" id="MF_00197">
    <property type="entry name" value="DAP_epimerase"/>
    <property type="match status" value="1"/>
</dbReference>
<feature type="site" description="Could be important to modulate the pK values of the two catalytic cysteine residues" evidence="3">
    <location>
        <position position="211"/>
    </location>
</feature>
<comment type="function">
    <text evidence="3">Catalyzes the stereoinversion of LL-2,6-diaminopimelate (L,L-DAP) to meso-diaminopimelate (meso-DAP), a precursor of L-lysine.</text>
</comment>
<reference evidence="5" key="1">
    <citation type="submission" date="2014-12" db="EMBL/GenBank/DDBJ databases">
        <authorList>
            <person name="Huang H.-H."/>
            <person name="Chen S.-C."/>
            <person name="Lai M.-C."/>
        </authorList>
    </citation>
    <scope>NUCLEOTIDE SEQUENCE</scope>
    <source>
        <strain evidence="5">K1F9705b</strain>
    </source>
</reference>
<feature type="binding site" evidence="3">
    <location>
        <position position="67"/>
    </location>
    <ligand>
        <name>substrate</name>
    </ligand>
</feature>
<comment type="pathway">
    <text evidence="3">Amino-acid biosynthesis; L-lysine biosynthesis via DAP pathway; DL-2,6-diaminopimelate from LL-2,6-diaminopimelate: step 1/1.</text>
</comment>
<dbReference type="AlphaFoldDB" id="A0A8J7W623"/>
<gene>
    <name evidence="3" type="primary">dapF</name>
    <name evidence="5" type="ORF">RJ53_05505</name>
</gene>
<dbReference type="PANTHER" id="PTHR31689:SF0">
    <property type="entry name" value="DIAMINOPIMELATE EPIMERASE"/>
    <property type="match status" value="1"/>
</dbReference>